<reference evidence="2 3" key="1">
    <citation type="journal article" date="2019" name="Int. J. Syst. Evol. Microbiol.">
        <title>The Global Catalogue of Microorganisms (GCM) 10K type strain sequencing project: providing services to taxonomists for standard genome sequencing and annotation.</title>
        <authorList>
            <consortium name="The Broad Institute Genomics Platform"/>
            <consortium name="The Broad Institute Genome Sequencing Center for Infectious Disease"/>
            <person name="Wu L."/>
            <person name="Ma J."/>
        </authorList>
    </citation>
    <scope>NUCLEOTIDE SEQUENCE [LARGE SCALE GENOMIC DNA]</scope>
    <source>
        <strain evidence="2 3">JCM 14046</strain>
    </source>
</reference>
<evidence type="ECO:0008006" key="4">
    <source>
        <dbReference type="Google" id="ProtNLM"/>
    </source>
</evidence>
<sequence length="201" mass="21742">MDPTGPSRPGHPYDEGRAPRRAWPRRVRLLTTAVVVVGLLATAWGALYWRNLSLADVPGEPRRWADRTTLTVTRVDGGCDHLRGRYRQPEDRCPATWEATDGTRVDGLVSDGFGSTMPAVGETVVARPTTTDGDTLVVSTRFGGPLAARHASPAQSASDPLIGLGVGFVLMSPVLGGLLWWNRRLRRRAVSAPRPPATSSR</sequence>
<keyword evidence="1" id="KW-0812">Transmembrane</keyword>
<name>A0ABN2PU62_9ACTN</name>
<evidence type="ECO:0000313" key="3">
    <source>
        <dbReference type="Proteomes" id="UP001501612"/>
    </source>
</evidence>
<proteinExistence type="predicted"/>
<dbReference type="RefSeq" id="WP_344009447.1">
    <property type="nucleotide sequence ID" value="NZ_BAAAMY010000014.1"/>
</dbReference>
<keyword evidence="1" id="KW-1133">Transmembrane helix</keyword>
<keyword evidence="1" id="KW-0472">Membrane</keyword>
<dbReference type="Proteomes" id="UP001501612">
    <property type="component" value="Unassembled WGS sequence"/>
</dbReference>
<evidence type="ECO:0000256" key="1">
    <source>
        <dbReference type="SAM" id="Phobius"/>
    </source>
</evidence>
<comment type="caution">
    <text evidence="2">The sequence shown here is derived from an EMBL/GenBank/DDBJ whole genome shotgun (WGS) entry which is preliminary data.</text>
</comment>
<gene>
    <name evidence="2" type="ORF">GCM10009737_37100</name>
</gene>
<keyword evidence="3" id="KW-1185">Reference proteome</keyword>
<accession>A0ABN2PU62</accession>
<dbReference type="EMBL" id="BAAAMY010000014">
    <property type="protein sequence ID" value="GAA1931706.1"/>
    <property type="molecule type" value="Genomic_DNA"/>
</dbReference>
<feature type="transmembrane region" description="Helical" evidence="1">
    <location>
        <begin position="27"/>
        <end position="49"/>
    </location>
</feature>
<organism evidence="2 3">
    <name type="scientific">Nocardioides lentus</name>
    <dbReference type="NCBI Taxonomy" id="338077"/>
    <lineage>
        <taxon>Bacteria</taxon>
        <taxon>Bacillati</taxon>
        <taxon>Actinomycetota</taxon>
        <taxon>Actinomycetes</taxon>
        <taxon>Propionibacteriales</taxon>
        <taxon>Nocardioidaceae</taxon>
        <taxon>Nocardioides</taxon>
    </lineage>
</organism>
<protein>
    <recommendedName>
        <fullName evidence="4">DUF3592 domain-containing protein</fullName>
    </recommendedName>
</protein>
<feature type="transmembrane region" description="Helical" evidence="1">
    <location>
        <begin position="161"/>
        <end position="181"/>
    </location>
</feature>
<evidence type="ECO:0000313" key="2">
    <source>
        <dbReference type="EMBL" id="GAA1931706.1"/>
    </source>
</evidence>